<gene>
    <name evidence="1" type="ORF">BSZ32_10690</name>
</gene>
<name>A0A2S7U1M2_9BACT</name>
<proteinExistence type="predicted"/>
<organism evidence="1 2">
    <name type="scientific">Rubritalea profundi</name>
    <dbReference type="NCBI Taxonomy" id="1658618"/>
    <lineage>
        <taxon>Bacteria</taxon>
        <taxon>Pseudomonadati</taxon>
        <taxon>Verrucomicrobiota</taxon>
        <taxon>Verrucomicrobiia</taxon>
        <taxon>Verrucomicrobiales</taxon>
        <taxon>Rubritaleaceae</taxon>
        <taxon>Rubritalea</taxon>
    </lineage>
</organism>
<dbReference type="RefSeq" id="WP_105043399.1">
    <property type="nucleotide sequence ID" value="NZ_MQWA01000001.1"/>
</dbReference>
<sequence length="168" mass="19250">MNAYEIYQNIKPSIIVDLFIWMRAEERDLYKTTVATLANDRKLRPVFVQKKSIPEQISWMHKTLKLKSSDMIGEHLFQVYFMQGQQTLLVAFCDAMGIEHDGKGSVDGALPETFDTDKLKAAIDTLLVDFDPQLVSLYLNIFNLQTESGWENLNEILASDERLKFVAA</sequence>
<comment type="caution">
    <text evidence="1">The sequence shown here is derived from an EMBL/GenBank/DDBJ whole genome shotgun (WGS) entry which is preliminary data.</text>
</comment>
<keyword evidence="2" id="KW-1185">Reference proteome</keyword>
<dbReference type="AlphaFoldDB" id="A0A2S7U1M2"/>
<protein>
    <submittedName>
        <fullName evidence="1">Uncharacterized protein</fullName>
    </submittedName>
</protein>
<reference evidence="1 2" key="1">
    <citation type="submission" date="2016-12" db="EMBL/GenBank/DDBJ databases">
        <title>Study of bacterial adaptation to deep sea.</title>
        <authorList>
            <person name="Song J."/>
            <person name="Yoshizawa S."/>
            <person name="Kogure K."/>
        </authorList>
    </citation>
    <scope>NUCLEOTIDE SEQUENCE [LARGE SCALE GENOMIC DNA]</scope>
    <source>
        <strain evidence="1 2">SAORIC-165</strain>
    </source>
</reference>
<accession>A0A2S7U1M2</accession>
<evidence type="ECO:0000313" key="1">
    <source>
        <dbReference type="EMBL" id="PQJ28908.1"/>
    </source>
</evidence>
<dbReference type="Proteomes" id="UP000239907">
    <property type="component" value="Unassembled WGS sequence"/>
</dbReference>
<evidence type="ECO:0000313" key="2">
    <source>
        <dbReference type="Proteomes" id="UP000239907"/>
    </source>
</evidence>
<dbReference type="OrthoDB" id="5504005at2"/>
<dbReference type="EMBL" id="MQWA01000001">
    <property type="protein sequence ID" value="PQJ28908.1"/>
    <property type="molecule type" value="Genomic_DNA"/>
</dbReference>